<dbReference type="Proteomes" id="UP001177670">
    <property type="component" value="Unassembled WGS sequence"/>
</dbReference>
<sequence length="218" mass="25293">MLMQSNFQFQISTASNCHCARVSEIKSGAQALENLESNRLKENRMEWIFDGSYVCQARLNRVLPEEIAEGKEIAGVLQIFQFQRRARRSPCLSGHFLKETKPRVILEGGLESAVFTQPCRLEFRTFLRIEDAPRIPPSKLNVISDLYDRPIDGRRTVLLHRRPSTYENPFTTRSSTGGNKFLIFLSYPSFLFAFAREKKRRRNRRYVFAWMVPVVLVG</sequence>
<protein>
    <submittedName>
        <fullName evidence="1">Uncharacterized protein</fullName>
    </submittedName>
</protein>
<evidence type="ECO:0000313" key="1">
    <source>
        <dbReference type="EMBL" id="KAK1118691.1"/>
    </source>
</evidence>
<gene>
    <name evidence="1" type="ORF">K0M31_014992</name>
</gene>
<dbReference type="AlphaFoldDB" id="A0AA40KFY6"/>
<keyword evidence="2" id="KW-1185">Reference proteome</keyword>
<organism evidence="1 2">
    <name type="scientific">Melipona bicolor</name>
    <dbReference type="NCBI Taxonomy" id="60889"/>
    <lineage>
        <taxon>Eukaryota</taxon>
        <taxon>Metazoa</taxon>
        <taxon>Ecdysozoa</taxon>
        <taxon>Arthropoda</taxon>
        <taxon>Hexapoda</taxon>
        <taxon>Insecta</taxon>
        <taxon>Pterygota</taxon>
        <taxon>Neoptera</taxon>
        <taxon>Endopterygota</taxon>
        <taxon>Hymenoptera</taxon>
        <taxon>Apocrita</taxon>
        <taxon>Aculeata</taxon>
        <taxon>Apoidea</taxon>
        <taxon>Anthophila</taxon>
        <taxon>Apidae</taxon>
        <taxon>Melipona</taxon>
    </lineage>
</organism>
<comment type="caution">
    <text evidence="1">The sequence shown here is derived from an EMBL/GenBank/DDBJ whole genome shotgun (WGS) entry which is preliminary data.</text>
</comment>
<dbReference type="EMBL" id="JAHYIQ010000042">
    <property type="protein sequence ID" value="KAK1118691.1"/>
    <property type="molecule type" value="Genomic_DNA"/>
</dbReference>
<name>A0AA40KFY6_9HYME</name>
<proteinExistence type="predicted"/>
<evidence type="ECO:0000313" key="2">
    <source>
        <dbReference type="Proteomes" id="UP001177670"/>
    </source>
</evidence>
<accession>A0AA40KFY6</accession>
<reference evidence="1" key="1">
    <citation type="submission" date="2021-10" db="EMBL/GenBank/DDBJ databases">
        <title>Melipona bicolor Genome sequencing and assembly.</title>
        <authorList>
            <person name="Araujo N.S."/>
            <person name="Arias M.C."/>
        </authorList>
    </citation>
    <scope>NUCLEOTIDE SEQUENCE</scope>
    <source>
        <strain evidence="1">USP_2M_L1-L4_2017</strain>
        <tissue evidence="1">Whole body</tissue>
    </source>
</reference>